<dbReference type="Pfam" id="PF00990">
    <property type="entry name" value="GGDEF"/>
    <property type="match status" value="1"/>
</dbReference>
<accession>A0ABT6WKT9</accession>
<dbReference type="SUPFAM" id="SSF55073">
    <property type="entry name" value="Nucleotide cyclase"/>
    <property type="match status" value="1"/>
</dbReference>
<keyword evidence="2" id="KW-0548">Nucleotidyltransferase</keyword>
<dbReference type="InterPro" id="IPR011990">
    <property type="entry name" value="TPR-like_helical_dom_sf"/>
</dbReference>
<evidence type="ECO:0000313" key="3">
    <source>
        <dbReference type="Proteomes" id="UP001241758"/>
    </source>
</evidence>
<name>A0ABT6WKT9_9ACTN</name>
<dbReference type="InterPro" id="IPR029787">
    <property type="entry name" value="Nucleotide_cyclase"/>
</dbReference>
<dbReference type="PROSITE" id="PS50887">
    <property type="entry name" value="GGDEF"/>
    <property type="match status" value="1"/>
</dbReference>
<dbReference type="SUPFAM" id="SSF48452">
    <property type="entry name" value="TPR-like"/>
    <property type="match status" value="1"/>
</dbReference>
<dbReference type="Gene3D" id="3.30.70.270">
    <property type="match status" value="1"/>
</dbReference>
<dbReference type="NCBIfam" id="TIGR00254">
    <property type="entry name" value="GGDEF"/>
    <property type="match status" value="1"/>
</dbReference>
<dbReference type="Gene3D" id="1.25.40.10">
    <property type="entry name" value="Tetratricopeptide repeat domain"/>
    <property type="match status" value="1"/>
</dbReference>
<dbReference type="PANTHER" id="PTHR45138:SF9">
    <property type="entry name" value="DIGUANYLATE CYCLASE DGCM-RELATED"/>
    <property type="match status" value="1"/>
</dbReference>
<protein>
    <submittedName>
        <fullName evidence="2">GGDEF domain-containing protein</fullName>
        <ecNumber evidence="2">2.7.7.65</ecNumber>
    </submittedName>
</protein>
<evidence type="ECO:0000313" key="2">
    <source>
        <dbReference type="EMBL" id="MDI6100333.1"/>
    </source>
</evidence>
<gene>
    <name evidence="2" type="ORF">QLQ12_17135</name>
</gene>
<dbReference type="CDD" id="cd01949">
    <property type="entry name" value="GGDEF"/>
    <property type="match status" value="1"/>
</dbReference>
<proteinExistence type="predicted"/>
<evidence type="ECO:0000259" key="1">
    <source>
        <dbReference type="PROSITE" id="PS50887"/>
    </source>
</evidence>
<dbReference type="SMART" id="SM00267">
    <property type="entry name" value="GGDEF"/>
    <property type="match status" value="1"/>
</dbReference>
<dbReference type="PANTHER" id="PTHR45138">
    <property type="entry name" value="REGULATORY COMPONENTS OF SENSORY TRANSDUCTION SYSTEM"/>
    <property type="match status" value="1"/>
</dbReference>
<reference evidence="2 3" key="1">
    <citation type="submission" date="2023-05" db="EMBL/GenBank/DDBJ databases">
        <title>Actinoplanes sp. NEAU-A12 genome sequencing.</title>
        <authorList>
            <person name="Wang Z.-S."/>
        </authorList>
    </citation>
    <scope>NUCLEOTIDE SEQUENCE [LARGE SCALE GENOMIC DNA]</scope>
    <source>
        <strain evidence="2 3">NEAU-A12</strain>
    </source>
</reference>
<dbReference type="EC" id="2.7.7.65" evidence="2"/>
<dbReference type="InterPro" id="IPR000160">
    <property type="entry name" value="GGDEF_dom"/>
</dbReference>
<organism evidence="2 3">
    <name type="scientific">Actinoplanes sandaracinus</name>
    <dbReference type="NCBI Taxonomy" id="3045177"/>
    <lineage>
        <taxon>Bacteria</taxon>
        <taxon>Bacillati</taxon>
        <taxon>Actinomycetota</taxon>
        <taxon>Actinomycetes</taxon>
        <taxon>Micromonosporales</taxon>
        <taxon>Micromonosporaceae</taxon>
        <taxon>Actinoplanes</taxon>
    </lineage>
</organism>
<dbReference type="Proteomes" id="UP001241758">
    <property type="component" value="Unassembled WGS sequence"/>
</dbReference>
<comment type="caution">
    <text evidence="2">The sequence shown here is derived from an EMBL/GenBank/DDBJ whole genome shotgun (WGS) entry which is preliminary data.</text>
</comment>
<keyword evidence="2" id="KW-0808">Transferase</keyword>
<dbReference type="RefSeq" id="WP_282761049.1">
    <property type="nucleotide sequence ID" value="NZ_JASCTH010000010.1"/>
</dbReference>
<dbReference type="GO" id="GO:0052621">
    <property type="term" value="F:diguanylate cyclase activity"/>
    <property type="evidence" value="ECO:0007669"/>
    <property type="project" value="UniProtKB-EC"/>
</dbReference>
<dbReference type="InterPro" id="IPR050469">
    <property type="entry name" value="Diguanylate_Cyclase"/>
</dbReference>
<feature type="domain" description="GGDEF" evidence="1">
    <location>
        <begin position="394"/>
        <end position="526"/>
    </location>
</feature>
<dbReference type="EMBL" id="JASCTH010000010">
    <property type="protein sequence ID" value="MDI6100333.1"/>
    <property type="molecule type" value="Genomic_DNA"/>
</dbReference>
<keyword evidence="3" id="KW-1185">Reference proteome</keyword>
<sequence length="537" mass="59017">MLTDTAVGHRAPAPFDAAAIDAELDELRERVGSDIDVALPRAAELERRAEVLGEPALRWRCTLLRADMTERRGDLGTAMRLAWQAREWAAAANCRRVLSHAHELLARLYRVTGDVLAHLDHMMQAVGAMDDTVPSGPRISCMVKLADAYAETGSLAASRERYEEALRAAVAAGDLRRQAMAFNNWAYSEYDYGDMRLAREVIGRMVELSRQGWELDYCDYDTIARVELGLGNHGEAERAARAALAAYETDATDESDAVAELTLTLATVQRHQGNLTAATESLEISRTLCDEVGLGLLAVRVQREAAELHAAKGDFEQAYRALDASVAAEKRLSSRQREAQARNQQAVFEVSEARRLAETFRDQARRDALTGLSNRRFVDETLPPLLARAAADGTPVTAALLDLDHFKRINDTLSHEVGDRVLAEFARLLTRAAGGNGIAARFGGEEFLLVLTGLPRATATARMEHLRRAVADHDWAPITGDRRVTVSVGVTMAGPDSTAASLLSRADEALYEAKRAGRDRVHLDVKCRWRGMRDVPE</sequence>
<dbReference type="InterPro" id="IPR043128">
    <property type="entry name" value="Rev_trsase/Diguanyl_cyclase"/>
</dbReference>